<organism evidence="1 2">
    <name type="scientific">Prorocentrum cordatum</name>
    <dbReference type="NCBI Taxonomy" id="2364126"/>
    <lineage>
        <taxon>Eukaryota</taxon>
        <taxon>Sar</taxon>
        <taxon>Alveolata</taxon>
        <taxon>Dinophyceae</taxon>
        <taxon>Prorocentrales</taxon>
        <taxon>Prorocentraceae</taxon>
        <taxon>Prorocentrum</taxon>
    </lineage>
</organism>
<accession>A0ABN9WGM5</accession>
<dbReference type="Proteomes" id="UP001189429">
    <property type="component" value="Unassembled WGS sequence"/>
</dbReference>
<keyword evidence="2" id="KW-1185">Reference proteome</keyword>
<sequence>LASVNLSSYQPTPEEIAAARAILGEAGSKLRHKQMGSMAHYLKNNQDEKVQNSRGAEREKYLEAYLAFQLKEKSASKKVTRTDGCENKKSKMTDVHWWSAHKVDQELGSAKGKHWRESNLLASRPDSLTGSADEQFVEWAVPLNWGRLSETVLKAMMLEFMVGAGEAEAAHLAEVAAGIRDEGTGAESSTGSTPAVKQELTETQKLEKRATRLQEELTPVLRKFQDILLESKVILTKVEGGPQKEKKMASVLMADLGKQIARAGRVTKILERLCVEKGNISEAMKLLSQIDECEKINHELKEWAAKFGFLDAPKASKRRRKGKQQDEDES</sequence>
<evidence type="ECO:0000313" key="2">
    <source>
        <dbReference type="Proteomes" id="UP001189429"/>
    </source>
</evidence>
<dbReference type="EMBL" id="CAUYUJ010018504">
    <property type="protein sequence ID" value="CAK0884087.1"/>
    <property type="molecule type" value="Genomic_DNA"/>
</dbReference>
<reference evidence="1" key="1">
    <citation type="submission" date="2023-10" db="EMBL/GenBank/DDBJ databases">
        <authorList>
            <person name="Chen Y."/>
            <person name="Shah S."/>
            <person name="Dougan E. K."/>
            <person name="Thang M."/>
            <person name="Chan C."/>
        </authorList>
    </citation>
    <scope>NUCLEOTIDE SEQUENCE [LARGE SCALE GENOMIC DNA]</scope>
</reference>
<gene>
    <name evidence="1" type="ORF">PCOR1329_LOCUS66127</name>
</gene>
<evidence type="ECO:0000313" key="1">
    <source>
        <dbReference type="EMBL" id="CAK0884087.1"/>
    </source>
</evidence>
<comment type="caution">
    <text evidence="1">The sequence shown here is derived from an EMBL/GenBank/DDBJ whole genome shotgun (WGS) entry which is preliminary data.</text>
</comment>
<name>A0ABN9WGM5_9DINO</name>
<protein>
    <submittedName>
        <fullName evidence="1">Uncharacterized protein</fullName>
    </submittedName>
</protein>
<proteinExistence type="predicted"/>
<feature type="non-terminal residue" evidence="1">
    <location>
        <position position="1"/>
    </location>
</feature>